<feature type="transmembrane region" description="Helical" evidence="2">
    <location>
        <begin position="645"/>
        <end position="671"/>
    </location>
</feature>
<protein>
    <recommendedName>
        <fullName evidence="3">Carrier domain-containing protein</fullName>
    </recommendedName>
</protein>
<dbReference type="RefSeq" id="WP_009950356.1">
    <property type="nucleotide sequence ID" value="NZ_BAAAGS010000082.1"/>
</dbReference>
<feature type="compositionally biased region" description="Polar residues" evidence="1">
    <location>
        <begin position="1"/>
        <end position="20"/>
    </location>
</feature>
<evidence type="ECO:0000313" key="4">
    <source>
        <dbReference type="EMBL" id="GAA0559658.1"/>
    </source>
</evidence>
<proteinExistence type="predicted"/>
<keyword evidence="2" id="KW-1133">Transmembrane helix</keyword>
<dbReference type="PANTHER" id="PTHR13061">
    <property type="entry name" value="DYNACTIN SUBUNIT P25"/>
    <property type="match status" value="1"/>
</dbReference>
<dbReference type="InterPro" id="IPR036736">
    <property type="entry name" value="ACP-like_sf"/>
</dbReference>
<dbReference type="InterPro" id="IPR009081">
    <property type="entry name" value="PP-bd_ACP"/>
</dbReference>
<dbReference type="Pfam" id="PF00550">
    <property type="entry name" value="PP-binding"/>
    <property type="match status" value="1"/>
</dbReference>
<feature type="transmembrane region" description="Helical" evidence="2">
    <location>
        <begin position="400"/>
        <end position="427"/>
    </location>
</feature>
<evidence type="ECO:0000259" key="3">
    <source>
        <dbReference type="PROSITE" id="PS50075"/>
    </source>
</evidence>
<dbReference type="EMBL" id="BAAAGS010000082">
    <property type="protein sequence ID" value="GAA0559658.1"/>
    <property type="molecule type" value="Genomic_DNA"/>
</dbReference>
<dbReference type="Proteomes" id="UP001500729">
    <property type="component" value="Unassembled WGS sequence"/>
</dbReference>
<dbReference type="Gene3D" id="2.160.10.10">
    <property type="entry name" value="Hexapeptide repeat proteins"/>
    <property type="match status" value="2"/>
</dbReference>
<feature type="transmembrane region" description="Helical" evidence="2">
    <location>
        <begin position="360"/>
        <end position="380"/>
    </location>
</feature>
<accession>A0ABN1E5N6</accession>
<feature type="transmembrane region" description="Helical" evidence="2">
    <location>
        <begin position="121"/>
        <end position="144"/>
    </location>
</feature>
<comment type="caution">
    <text evidence="4">The sequence shown here is derived from an EMBL/GenBank/DDBJ whole genome shotgun (WGS) entry which is preliminary data.</text>
</comment>
<dbReference type="Gene3D" id="1.10.1200.10">
    <property type="entry name" value="ACP-like"/>
    <property type="match status" value="1"/>
</dbReference>
<evidence type="ECO:0000256" key="2">
    <source>
        <dbReference type="SAM" id="Phobius"/>
    </source>
</evidence>
<dbReference type="PROSITE" id="PS50075">
    <property type="entry name" value="CARRIER"/>
    <property type="match status" value="1"/>
</dbReference>
<feature type="transmembrane region" description="Helical" evidence="2">
    <location>
        <begin position="618"/>
        <end position="639"/>
    </location>
</feature>
<feature type="region of interest" description="Disordered" evidence="1">
    <location>
        <begin position="1"/>
        <end position="26"/>
    </location>
</feature>
<dbReference type="InterPro" id="IPR050484">
    <property type="entry name" value="Transf_Hexapept/Carb_Anhydrase"/>
</dbReference>
<evidence type="ECO:0000256" key="1">
    <source>
        <dbReference type="SAM" id="MobiDB-lite"/>
    </source>
</evidence>
<organism evidence="4 5">
    <name type="scientific">Saccharopolyspora erythraea</name>
    <name type="common">Streptomyces erythraeus</name>
    <dbReference type="NCBI Taxonomy" id="1836"/>
    <lineage>
        <taxon>Bacteria</taxon>
        <taxon>Bacillati</taxon>
        <taxon>Actinomycetota</taxon>
        <taxon>Actinomycetes</taxon>
        <taxon>Pseudonocardiales</taxon>
        <taxon>Pseudonocardiaceae</taxon>
        <taxon>Saccharopolyspora</taxon>
    </lineage>
</organism>
<dbReference type="PANTHER" id="PTHR13061:SF29">
    <property type="entry name" value="GAMMA CARBONIC ANHYDRASE-LIKE 1, MITOCHONDRIAL-RELATED"/>
    <property type="match status" value="1"/>
</dbReference>
<sequence>MSPASQTARTAETTEPSTTRDGPAGTAGRLAEVLAEVVGVEHVSPDSHFFDDLGADSMVMARFCARVRKRDDLPSVSMKDIYGHSTIASLTAALVDEEPEPIEPAVPAPVEVAEPVGTVQYLFCGAVQLLTFLAYTYLAAFVIAHGYEWISEGTTLLEVYLRSLLFGTAGFLGMCCLPILAKWLLVGRWKRQQFRIWSPAYVRFWIAKTLIKANPVALFAGSPLYVLYLRALGARIGKGVTILTRHVPVCTDMLTIGAGTVVRKDAYLLGYRAHGGLIQTGPVALGDDVFVGEEAVLDIDTSMGDHAHLDRASSLHPGQDVPAGERWHGSPARPTDVVSPEVEPVACGTLRRFVYSVTQLVSLLALFLPLFVGGVVMLLLEVPQLRTLLEPGSLAFANWTFYADALAVSFILFFGALVFGLLFVFTVPRLINLVLRPDRTYRLYGFHYWAQRVVTRMTNVKPFNELFGDSSYIVHYLRALGYDLSHVEQTGSNFGSAIKHDNPYLSAVGQGTMVADGLSVVNTEYSSTSFRLSSTRIGPHNFLGNHIVYPPQGRTGDNCLLATKVLVPVDGPVRTGTGLLGSPSMLIPRTVQRDNTFQHLEAGEEFARRLKAKNKHNIVSMALRLLVRWFNFFLVVLFASAAAELYHWLGSGALALATTLILVFSTAYYVVVERVLVACLPLRPMFCSIYDRRFWRHERFWKVPETNHLPFFDGTPFKVLIWRLMGVRIGKRVFDDGCFLAERTLVSIGDDCALNAGSKIQCHSQEDGTFKMDRIALGTGCTVGVNTLVHYGATMGDGSVIGADSFLMKGEEVPHHQRWAGNPATEVRSDQPVPVQRGA</sequence>
<feature type="region of interest" description="Disordered" evidence="1">
    <location>
        <begin position="818"/>
        <end position="839"/>
    </location>
</feature>
<dbReference type="SUPFAM" id="SSF51161">
    <property type="entry name" value="Trimeric LpxA-like enzymes"/>
    <property type="match status" value="2"/>
</dbReference>
<dbReference type="NCBIfam" id="TIGR02353">
    <property type="entry name" value="NRPS_term_dom"/>
    <property type="match status" value="1"/>
</dbReference>
<evidence type="ECO:0000313" key="5">
    <source>
        <dbReference type="Proteomes" id="UP001500729"/>
    </source>
</evidence>
<keyword evidence="2" id="KW-0472">Membrane</keyword>
<keyword evidence="2" id="KW-0812">Transmembrane</keyword>
<name>A0ABN1E5N6_SACER</name>
<reference evidence="4 5" key="1">
    <citation type="journal article" date="2019" name="Int. J. Syst. Evol. Microbiol.">
        <title>The Global Catalogue of Microorganisms (GCM) 10K type strain sequencing project: providing services to taxonomists for standard genome sequencing and annotation.</title>
        <authorList>
            <consortium name="The Broad Institute Genomics Platform"/>
            <consortium name="The Broad Institute Genome Sequencing Center for Infectious Disease"/>
            <person name="Wu L."/>
            <person name="Ma J."/>
        </authorList>
    </citation>
    <scope>NUCLEOTIDE SEQUENCE [LARGE SCALE GENOMIC DNA]</scope>
    <source>
        <strain evidence="4 5">JCM 10303</strain>
    </source>
</reference>
<keyword evidence="5" id="KW-1185">Reference proteome</keyword>
<feature type="region of interest" description="Disordered" evidence="1">
    <location>
        <begin position="315"/>
        <end position="336"/>
    </location>
</feature>
<feature type="domain" description="Carrier" evidence="3">
    <location>
        <begin position="21"/>
        <end position="98"/>
    </location>
</feature>
<dbReference type="SUPFAM" id="SSF47336">
    <property type="entry name" value="ACP-like"/>
    <property type="match status" value="1"/>
</dbReference>
<dbReference type="InterPro" id="IPR012728">
    <property type="entry name" value="Pls/PosA_C"/>
</dbReference>
<gene>
    <name evidence="4" type="ORF">GCM10009533_66120</name>
</gene>
<feature type="transmembrane region" description="Helical" evidence="2">
    <location>
        <begin position="164"/>
        <end position="185"/>
    </location>
</feature>
<dbReference type="InterPro" id="IPR011004">
    <property type="entry name" value="Trimer_LpxA-like_sf"/>
</dbReference>